<evidence type="ECO:0000313" key="3">
    <source>
        <dbReference type="Proteomes" id="UP000822688"/>
    </source>
</evidence>
<feature type="region of interest" description="Disordered" evidence="1">
    <location>
        <begin position="81"/>
        <end position="116"/>
    </location>
</feature>
<dbReference type="Proteomes" id="UP000822688">
    <property type="component" value="Chromosome 4"/>
</dbReference>
<name>A0A8T0IDC3_CERPU</name>
<proteinExistence type="predicted"/>
<organism evidence="2 3">
    <name type="scientific">Ceratodon purpureus</name>
    <name type="common">Fire moss</name>
    <name type="synonym">Dicranum purpureum</name>
    <dbReference type="NCBI Taxonomy" id="3225"/>
    <lineage>
        <taxon>Eukaryota</taxon>
        <taxon>Viridiplantae</taxon>
        <taxon>Streptophyta</taxon>
        <taxon>Embryophyta</taxon>
        <taxon>Bryophyta</taxon>
        <taxon>Bryophytina</taxon>
        <taxon>Bryopsida</taxon>
        <taxon>Dicranidae</taxon>
        <taxon>Pseudoditrichales</taxon>
        <taxon>Ditrichaceae</taxon>
        <taxon>Ceratodon</taxon>
    </lineage>
</organism>
<gene>
    <name evidence="2" type="ORF">KC19_4G210500</name>
</gene>
<evidence type="ECO:0000256" key="1">
    <source>
        <dbReference type="SAM" id="MobiDB-lite"/>
    </source>
</evidence>
<sequence>MHEKSDTAIFDQIIMSRIPNQITRTNLPLSQPHGQGRLNFRTDVLGQIFSAYICVSTHSEANPRRCEKSATTASNQAIQAIKYERVEPMKKPGRETSLSVPQRDPTKSRKCSTSAA</sequence>
<dbReference type="AlphaFoldDB" id="A0A8T0IDC3"/>
<comment type="caution">
    <text evidence="2">The sequence shown here is derived from an EMBL/GenBank/DDBJ whole genome shotgun (WGS) entry which is preliminary data.</text>
</comment>
<evidence type="ECO:0000313" key="2">
    <source>
        <dbReference type="EMBL" id="KAG0580917.1"/>
    </source>
</evidence>
<feature type="compositionally biased region" description="Basic and acidic residues" evidence="1">
    <location>
        <begin position="82"/>
        <end position="94"/>
    </location>
</feature>
<keyword evidence="3" id="KW-1185">Reference proteome</keyword>
<accession>A0A8T0IDC3</accession>
<protein>
    <submittedName>
        <fullName evidence="2">Uncharacterized protein</fullName>
    </submittedName>
</protein>
<reference evidence="2" key="1">
    <citation type="submission" date="2020-06" db="EMBL/GenBank/DDBJ databases">
        <title>WGS assembly of Ceratodon purpureus strain R40.</title>
        <authorList>
            <person name="Carey S.B."/>
            <person name="Jenkins J."/>
            <person name="Shu S."/>
            <person name="Lovell J.T."/>
            <person name="Sreedasyam A."/>
            <person name="Maumus F."/>
            <person name="Tiley G.P."/>
            <person name="Fernandez-Pozo N."/>
            <person name="Barry K."/>
            <person name="Chen C."/>
            <person name="Wang M."/>
            <person name="Lipzen A."/>
            <person name="Daum C."/>
            <person name="Saski C.A."/>
            <person name="Payton A.C."/>
            <person name="Mcbreen J.C."/>
            <person name="Conrad R.E."/>
            <person name="Kollar L.M."/>
            <person name="Olsson S."/>
            <person name="Huttunen S."/>
            <person name="Landis J.B."/>
            <person name="Wickett N.J."/>
            <person name="Johnson M.G."/>
            <person name="Rensing S.A."/>
            <person name="Grimwood J."/>
            <person name="Schmutz J."/>
            <person name="Mcdaniel S.F."/>
        </authorList>
    </citation>
    <scope>NUCLEOTIDE SEQUENCE</scope>
    <source>
        <strain evidence="2">R40</strain>
    </source>
</reference>
<dbReference type="EMBL" id="CM026424">
    <property type="protein sequence ID" value="KAG0580917.1"/>
    <property type="molecule type" value="Genomic_DNA"/>
</dbReference>